<keyword evidence="2" id="KW-0472">Membrane</keyword>
<dbReference type="EMBL" id="JAGTAR010000041">
    <property type="protein sequence ID" value="MBR8537823.1"/>
    <property type="molecule type" value="Genomic_DNA"/>
</dbReference>
<comment type="caution">
    <text evidence="6">The sequence shown here is derived from an EMBL/GenBank/DDBJ whole genome shotgun (WGS) entry which is preliminary data.</text>
</comment>
<sequence>MNHKFITSVVFGLLWSLSMLAQTGVVKGRVIDAQSDEDIPFANVALLKNGEIFTGTVTDGKGHFKLDNVSTGTYSLSVSFLGYDAKEINEIEITEVERVADLKSVALSAASVSIEGVDVMATAQTVTSKIDRKSYRAEDFATASGGTAVDVLDKLPAVSVDGDGMVSVRGTSDFLVYINGKPTQTSASDILSQIPAAQIKNVEIITVPGARYDAQGKGGIINITTQKGAFDGLSVVASGMIGGTPWTNKDDVYSRQALNNNRYNTSVSLMYNKDKLSVSGALTMQSRNNKGIGIIDPYIYQHPDESVSGYPGSYYVLDGEGSRPKWYTNMMANAGLNYQVSDNAELAASYQYSKRTSGRTANYVYKAYFSDSPDGEPYDGTLQQIYNPNDIHRDGWFSNLSVDYIQNIGDQSKLSTSFIYETSNLEQTIDNKEYAYDGDRYYYDDTPDFHSFQSDDTPLDAYRFVLDYQHTFDNGNRLNTGVQPQWIRLQGEFAYDTIIGNGYWGDPSIESYDNSIDLKRDVYSAYVDYSGKTGKLNYVLGLRAEYMDQLMNVSSTEYFEYVYGYFSEIGGGRDFNQKDFQQRKFDLFPTLHVKYDINDANSLSLAASRRINRPPAKDMAPFLYRRHQEIYEMGDPLLEPEYTLNAELNYTRRFGKNNITLTGFYRGVDNAIYRVNRVAYDMGNPGGVLLRSYTNAGNQTALGAEMGMNFDLINKVKVFVGGALYDFQVIADDELLGESRDSRSTNWNIKSNASWLITAPLKLTVDYSIKSASVTPQGESLQFEALNAAINYTPEKLRGWTFSARMLDVLGTNQAGGYTAAYEGEQILLRRGYVYDYEGQIVEFGISYSFNNKKQKSQRKHISDDYF</sequence>
<protein>
    <submittedName>
        <fullName evidence="6">TonB-dependent receptor</fullName>
    </submittedName>
</protein>
<reference evidence="6" key="2">
    <citation type="submission" date="2021-04" db="EMBL/GenBank/DDBJ databases">
        <authorList>
            <person name="Zhang T."/>
            <person name="Zhang Y."/>
            <person name="Lu D."/>
            <person name="Zuo D."/>
            <person name="Du Z."/>
        </authorList>
    </citation>
    <scope>NUCLEOTIDE SEQUENCE</scope>
    <source>
        <strain evidence="6">JR1</strain>
    </source>
</reference>
<dbReference type="RefSeq" id="WP_212192848.1">
    <property type="nucleotide sequence ID" value="NZ_JAGTAR010000041.1"/>
</dbReference>
<keyword evidence="4" id="KW-0732">Signal</keyword>
<dbReference type="SUPFAM" id="SSF49464">
    <property type="entry name" value="Carboxypeptidase regulatory domain-like"/>
    <property type="match status" value="1"/>
</dbReference>
<evidence type="ECO:0000256" key="1">
    <source>
        <dbReference type="ARBA" id="ARBA00004442"/>
    </source>
</evidence>
<dbReference type="InterPro" id="IPR037066">
    <property type="entry name" value="Plug_dom_sf"/>
</dbReference>
<dbReference type="GO" id="GO:0009279">
    <property type="term" value="C:cell outer membrane"/>
    <property type="evidence" value="ECO:0007669"/>
    <property type="project" value="UniProtKB-SubCell"/>
</dbReference>
<accession>A0A941IZZ1</accession>
<dbReference type="PANTHER" id="PTHR40980:SF3">
    <property type="entry name" value="TONB-DEPENDENT RECEPTOR-LIKE BETA-BARREL DOMAIN-CONTAINING PROTEIN"/>
    <property type="match status" value="1"/>
</dbReference>
<dbReference type="Gene3D" id="2.40.170.20">
    <property type="entry name" value="TonB-dependent receptor, beta-barrel domain"/>
    <property type="match status" value="1"/>
</dbReference>
<organism evidence="6 7">
    <name type="scientific">Carboxylicivirga sediminis</name>
    <dbReference type="NCBI Taxonomy" id="2006564"/>
    <lineage>
        <taxon>Bacteria</taxon>
        <taxon>Pseudomonadati</taxon>
        <taxon>Bacteroidota</taxon>
        <taxon>Bacteroidia</taxon>
        <taxon>Marinilabiliales</taxon>
        <taxon>Marinilabiliaceae</taxon>
        <taxon>Carboxylicivirga</taxon>
    </lineage>
</organism>
<dbReference type="PANTHER" id="PTHR40980">
    <property type="entry name" value="PLUG DOMAIN-CONTAINING PROTEIN"/>
    <property type="match status" value="1"/>
</dbReference>
<keyword evidence="6" id="KW-0675">Receptor</keyword>
<dbReference type="InterPro" id="IPR008969">
    <property type="entry name" value="CarboxyPept-like_regulatory"/>
</dbReference>
<name>A0A941IZZ1_9BACT</name>
<reference evidence="6" key="1">
    <citation type="journal article" date="2018" name="Int. J. Syst. Evol. Microbiol.">
        <title>Carboxylicivirga sediminis sp. nov., isolated from coastal sediment.</title>
        <authorList>
            <person name="Wang F.Q."/>
            <person name="Ren L.H."/>
            <person name="Zou R.J."/>
            <person name="Sun Y.Z."/>
            <person name="Liu X.J."/>
            <person name="Jiang F."/>
            <person name="Liu L.J."/>
        </authorList>
    </citation>
    <scope>NUCLEOTIDE SEQUENCE</scope>
    <source>
        <strain evidence="6">JR1</strain>
    </source>
</reference>
<dbReference type="Pfam" id="PF14905">
    <property type="entry name" value="OMP_b-brl_3"/>
    <property type="match status" value="1"/>
</dbReference>
<evidence type="ECO:0000256" key="3">
    <source>
        <dbReference type="ARBA" id="ARBA00023237"/>
    </source>
</evidence>
<evidence type="ECO:0000256" key="4">
    <source>
        <dbReference type="SAM" id="SignalP"/>
    </source>
</evidence>
<evidence type="ECO:0000259" key="5">
    <source>
        <dbReference type="Pfam" id="PF14905"/>
    </source>
</evidence>
<feature type="signal peptide" evidence="4">
    <location>
        <begin position="1"/>
        <end position="21"/>
    </location>
</feature>
<proteinExistence type="predicted"/>
<dbReference type="InterPro" id="IPR041700">
    <property type="entry name" value="OMP_b-brl_3"/>
</dbReference>
<evidence type="ECO:0000313" key="6">
    <source>
        <dbReference type="EMBL" id="MBR8537823.1"/>
    </source>
</evidence>
<evidence type="ECO:0000256" key="2">
    <source>
        <dbReference type="ARBA" id="ARBA00023136"/>
    </source>
</evidence>
<keyword evidence="7" id="KW-1185">Reference proteome</keyword>
<evidence type="ECO:0000313" key="7">
    <source>
        <dbReference type="Proteomes" id="UP000679220"/>
    </source>
</evidence>
<dbReference type="Gene3D" id="2.170.130.10">
    <property type="entry name" value="TonB-dependent receptor, plug domain"/>
    <property type="match status" value="1"/>
</dbReference>
<dbReference type="InterPro" id="IPR036942">
    <property type="entry name" value="Beta-barrel_TonB_sf"/>
</dbReference>
<dbReference type="SUPFAM" id="SSF56935">
    <property type="entry name" value="Porins"/>
    <property type="match status" value="1"/>
</dbReference>
<dbReference type="Pfam" id="PF13715">
    <property type="entry name" value="CarbopepD_reg_2"/>
    <property type="match status" value="1"/>
</dbReference>
<feature type="chain" id="PRO_5037520922" evidence="4">
    <location>
        <begin position="22"/>
        <end position="867"/>
    </location>
</feature>
<keyword evidence="3" id="KW-0998">Cell outer membrane</keyword>
<gene>
    <name evidence="6" type="ORF">KDU71_19785</name>
</gene>
<dbReference type="Proteomes" id="UP000679220">
    <property type="component" value="Unassembled WGS sequence"/>
</dbReference>
<feature type="domain" description="Outer membrane protein beta-barrel" evidence="5">
    <location>
        <begin position="411"/>
        <end position="819"/>
    </location>
</feature>
<dbReference type="Gene3D" id="2.60.40.1120">
    <property type="entry name" value="Carboxypeptidase-like, regulatory domain"/>
    <property type="match status" value="1"/>
</dbReference>
<dbReference type="AlphaFoldDB" id="A0A941IZZ1"/>
<comment type="subcellular location">
    <subcellularLocation>
        <location evidence="1">Cell outer membrane</location>
    </subcellularLocation>
</comment>